<dbReference type="Pfam" id="PF13561">
    <property type="entry name" value="adh_short_C2"/>
    <property type="match status" value="1"/>
</dbReference>
<evidence type="ECO:0000313" key="4">
    <source>
        <dbReference type="EMBL" id="GIO49212.1"/>
    </source>
</evidence>
<dbReference type="PANTHER" id="PTHR42879">
    <property type="entry name" value="3-OXOACYL-(ACYL-CARRIER-PROTEIN) REDUCTASE"/>
    <property type="match status" value="1"/>
</dbReference>
<proteinExistence type="inferred from homology"/>
<dbReference type="FunFam" id="3.40.50.720:FF:000173">
    <property type="entry name" value="3-oxoacyl-[acyl-carrier protein] reductase"/>
    <property type="match status" value="1"/>
</dbReference>
<dbReference type="InterPro" id="IPR050259">
    <property type="entry name" value="SDR"/>
</dbReference>
<dbReference type="EMBL" id="BORT01000020">
    <property type="protein sequence ID" value="GIO49212.1"/>
    <property type="molecule type" value="Genomic_DNA"/>
</dbReference>
<dbReference type="Proteomes" id="UP000682811">
    <property type="component" value="Unassembled WGS sequence"/>
</dbReference>
<reference evidence="4 5" key="1">
    <citation type="submission" date="2021-03" db="EMBL/GenBank/DDBJ databases">
        <title>Antimicrobial resistance genes in bacteria isolated from Japanese honey, and their potential for conferring macrolide and lincosamide resistance in the American foulbrood pathogen Paenibacillus larvae.</title>
        <authorList>
            <person name="Okamoto M."/>
            <person name="Kumagai M."/>
            <person name="Kanamori H."/>
            <person name="Takamatsu D."/>
        </authorList>
    </citation>
    <scope>NUCLEOTIDE SEQUENCE [LARGE SCALE GENOMIC DNA]</scope>
    <source>
        <strain evidence="4 5">J34TS1</strain>
    </source>
</reference>
<evidence type="ECO:0000259" key="3">
    <source>
        <dbReference type="SMART" id="SM00822"/>
    </source>
</evidence>
<dbReference type="AlphaFoldDB" id="A0A920CUA2"/>
<protein>
    <submittedName>
        <fullName evidence="4">Beta-ketoacyl-ACP reductase</fullName>
    </submittedName>
</protein>
<feature type="domain" description="Ketoreductase" evidence="3">
    <location>
        <begin position="4"/>
        <end position="186"/>
    </location>
</feature>
<keyword evidence="2" id="KW-0560">Oxidoreductase</keyword>
<dbReference type="InterPro" id="IPR036291">
    <property type="entry name" value="NAD(P)-bd_dom_sf"/>
</dbReference>
<dbReference type="Gene3D" id="3.40.50.720">
    <property type="entry name" value="NAD(P)-binding Rossmann-like Domain"/>
    <property type="match status" value="1"/>
</dbReference>
<name>A0A920CUA2_9BACL</name>
<dbReference type="PROSITE" id="PS00061">
    <property type="entry name" value="ADH_SHORT"/>
    <property type="match status" value="1"/>
</dbReference>
<evidence type="ECO:0000313" key="5">
    <source>
        <dbReference type="Proteomes" id="UP000682811"/>
    </source>
</evidence>
<dbReference type="PANTHER" id="PTHR42879:SF2">
    <property type="entry name" value="3-OXOACYL-[ACYL-CARRIER-PROTEIN] REDUCTASE FABG"/>
    <property type="match status" value="1"/>
</dbReference>
<dbReference type="RefSeq" id="WP_212979758.1">
    <property type="nucleotide sequence ID" value="NZ_AP025343.1"/>
</dbReference>
<comment type="similarity">
    <text evidence="1">Belongs to the short-chain dehydrogenases/reductases (SDR) family.</text>
</comment>
<dbReference type="InterPro" id="IPR002347">
    <property type="entry name" value="SDR_fam"/>
</dbReference>
<keyword evidence="5" id="KW-1185">Reference proteome</keyword>
<dbReference type="InterPro" id="IPR020904">
    <property type="entry name" value="Sc_DH/Rdtase_CS"/>
</dbReference>
<dbReference type="InterPro" id="IPR057326">
    <property type="entry name" value="KR_dom"/>
</dbReference>
<sequence>MDRKQIVIIGGSKGIGKSIVEEFISKDCNVIFSYCKSESDALATIENCKNDDVIVKAHYLDVTSKDSIQTFVEFVEHNCSKVHGIIYCTGIVNDQAMILMEDDSFEEVLLTNLHGCFYVIKSLLPIVDMKSGASIVIISSTGGIRPDAGQTNYAASKAGMIGLMESMAREFAEKKIRVNAVAPGFIETDMVNMENPKIQKSIAQIPMKRLGRTEEVAKAVYFLYSDDASYITAQTLVVDGGRL</sequence>
<dbReference type="GO" id="GO:0032787">
    <property type="term" value="P:monocarboxylic acid metabolic process"/>
    <property type="evidence" value="ECO:0007669"/>
    <property type="project" value="UniProtKB-ARBA"/>
</dbReference>
<comment type="caution">
    <text evidence="4">The sequence shown here is derived from an EMBL/GenBank/DDBJ whole genome shotgun (WGS) entry which is preliminary data.</text>
</comment>
<evidence type="ECO:0000256" key="1">
    <source>
        <dbReference type="ARBA" id="ARBA00006484"/>
    </source>
</evidence>
<dbReference type="PRINTS" id="PR00081">
    <property type="entry name" value="GDHRDH"/>
</dbReference>
<dbReference type="GO" id="GO:0016491">
    <property type="term" value="F:oxidoreductase activity"/>
    <property type="evidence" value="ECO:0007669"/>
    <property type="project" value="UniProtKB-KW"/>
</dbReference>
<dbReference type="SUPFAM" id="SSF51735">
    <property type="entry name" value="NAD(P)-binding Rossmann-fold domains"/>
    <property type="match status" value="1"/>
</dbReference>
<accession>A0A920CUA2</accession>
<organism evidence="4 5">
    <name type="scientific">Paenibacillus azoreducens</name>
    <dbReference type="NCBI Taxonomy" id="116718"/>
    <lineage>
        <taxon>Bacteria</taxon>
        <taxon>Bacillati</taxon>
        <taxon>Bacillota</taxon>
        <taxon>Bacilli</taxon>
        <taxon>Bacillales</taxon>
        <taxon>Paenibacillaceae</taxon>
        <taxon>Paenibacillus</taxon>
    </lineage>
</organism>
<gene>
    <name evidence="4" type="primary">fabG_4</name>
    <name evidence="4" type="ORF">J34TS1_39770</name>
</gene>
<dbReference type="SMART" id="SM00822">
    <property type="entry name" value="PKS_KR"/>
    <property type="match status" value="1"/>
</dbReference>
<evidence type="ECO:0000256" key="2">
    <source>
        <dbReference type="ARBA" id="ARBA00023002"/>
    </source>
</evidence>